<feature type="region of interest" description="Disordered" evidence="1">
    <location>
        <begin position="114"/>
        <end position="166"/>
    </location>
</feature>
<proteinExistence type="predicted"/>
<dbReference type="Gramene" id="KFK24360">
    <property type="protein sequence ID" value="KFK24360"/>
    <property type="gene ID" value="AALP_AAs69211U000100"/>
</dbReference>
<feature type="compositionally biased region" description="Pro residues" evidence="1">
    <location>
        <begin position="123"/>
        <end position="135"/>
    </location>
</feature>
<dbReference type="EMBL" id="KL969461">
    <property type="protein sequence ID" value="KFK24360.1"/>
    <property type="molecule type" value="Genomic_DNA"/>
</dbReference>
<dbReference type="Proteomes" id="UP000029120">
    <property type="component" value="Unassembled WGS sequence"/>
</dbReference>
<evidence type="ECO:0000313" key="3">
    <source>
        <dbReference type="Proteomes" id="UP000029120"/>
    </source>
</evidence>
<feature type="region of interest" description="Disordered" evidence="1">
    <location>
        <begin position="1"/>
        <end position="21"/>
    </location>
</feature>
<organism evidence="2 3">
    <name type="scientific">Arabis alpina</name>
    <name type="common">Alpine rock-cress</name>
    <dbReference type="NCBI Taxonomy" id="50452"/>
    <lineage>
        <taxon>Eukaryota</taxon>
        <taxon>Viridiplantae</taxon>
        <taxon>Streptophyta</taxon>
        <taxon>Embryophyta</taxon>
        <taxon>Tracheophyta</taxon>
        <taxon>Spermatophyta</taxon>
        <taxon>Magnoliopsida</taxon>
        <taxon>eudicotyledons</taxon>
        <taxon>Gunneridae</taxon>
        <taxon>Pentapetalae</taxon>
        <taxon>rosids</taxon>
        <taxon>malvids</taxon>
        <taxon>Brassicales</taxon>
        <taxon>Brassicaceae</taxon>
        <taxon>Arabideae</taxon>
        <taxon>Arabis</taxon>
    </lineage>
</organism>
<gene>
    <name evidence="2" type="ORF">AALP_AAs69211U000100</name>
</gene>
<evidence type="ECO:0000313" key="2">
    <source>
        <dbReference type="EMBL" id="KFK24360.1"/>
    </source>
</evidence>
<keyword evidence="3" id="KW-1185">Reference proteome</keyword>
<accession>A0A087G3A8</accession>
<sequence length="166" mass="18027">MFALAATEDQDDDDGEDPRISLTQQRFTPPALLLHHSSLRPPIIQQNLRQLILRFNFRSEIPLCGKKIHGNSTEICEEDLSDPTFSPVKEATPLVMLQAKLTTSRPCSISSSPVLTLGGVLDPPQPPQPPDPPDPADLSVSPRSQGAATGLTKPCSSTAQPDMRIR</sequence>
<dbReference type="AlphaFoldDB" id="A0A087G3A8"/>
<name>A0A087G3A8_ARAAL</name>
<evidence type="ECO:0000256" key="1">
    <source>
        <dbReference type="SAM" id="MobiDB-lite"/>
    </source>
</evidence>
<reference evidence="3" key="1">
    <citation type="journal article" date="2015" name="Nat. Plants">
        <title>Genome expansion of Arabis alpina linked with retrotransposition and reduced symmetric DNA methylation.</title>
        <authorList>
            <person name="Willing E.M."/>
            <person name="Rawat V."/>
            <person name="Mandakova T."/>
            <person name="Maumus F."/>
            <person name="James G.V."/>
            <person name="Nordstroem K.J."/>
            <person name="Becker C."/>
            <person name="Warthmann N."/>
            <person name="Chica C."/>
            <person name="Szarzynska B."/>
            <person name="Zytnicki M."/>
            <person name="Albani M.C."/>
            <person name="Kiefer C."/>
            <person name="Bergonzi S."/>
            <person name="Castaings L."/>
            <person name="Mateos J.L."/>
            <person name="Berns M.C."/>
            <person name="Bujdoso N."/>
            <person name="Piofczyk T."/>
            <person name="de Lorenzo L."/>
            <person name="Barrero-Sicilia C."/>
            <person name="Mateos I."/>
            <person name="Piednoel M."/>
            <person name="Hagmann J."/>
            <person name="Chen-Min-Tao R."/>
            <person name="Iglesias-Fernandez R."/>
            <person name="Schuster S.C."/>
            <person name="Alonso-Blanco C."/>
            <person name="Roudier F."/>
            <person name="Carbonero P."/>
            <person name="Paz-Ares J."/>
            <person name="Davis S.J."/>
            <person name="Pecinka A."/>
            <person name="Quesneville H."/>
            <person name="Colot V."/>
            <person name="Lysak M.A."/>
            <person name="Weigel D."/>
            <person name="Coupland G."/>
            <person name="Schneeberger K."/>
        </authorList>
    </citation>
    <scope>NUCLEOTIDE SEQUENCE [LARGE SCALE GENOMIC DNA]</scope>
    <source>
        <strain evidence="3">cv. Pajares</strain>
    </source>
</reference>
<protein>
    <submittedName>
        <fullName evidence="2">Uncharacterized protein</fullName>
    </submittedName>
</protein>